<dbReference type="AlphaFoldDB" id="A0A011NUP7"/>
<dbReference type="STRING" id="1454001.AW08_01100"/>
<gene>
    <name evidence="3" type="ORF">AW08_01100</name>
</gene>
<dbReference type="Proteomes" id="UP000020218">
    <property type="component" value="Unassembled WGS sequence"/>
</dbReference>
<reference evidence="3" key="1">
    <citation type="submission" date="2014-02" db="EMBL/GenBank/DDBJ databases">
        <title>Expanding our view of genomic diversity in Candidatus Accumulibacter clades.</title>
        <authorList>
            <person name="Skennerton C.T."/>
            <person name="Barr J.J."/>
            <person name="Slater F.R."/>
            <person name="Bond P.L."/>
            <person name="Tyson G.W."/>
        </authorList>
    </citation>
    <scope>NUCLEOTIDE SEQUENCE [LARGE SCALE GENOMIC DNA]</scope>
</reference>
<sequence>MKRASCPSCGAPVVFRAASSLYVVCDFCRSTLLRSGEDLQNIGRMAELLEDASPIRIGSEGHFRQRHFTVVGRIQLQHASGLWNEWHILLDDGRSAWLAEASGELIVSAQVAVKDPLPAFSTLAPEMPVTLDGRRFVVTDLATARCIAGEGELPFRVAAGYDVSTADLRGNDRFVTIDYSETPPLVFVGQSVALADLQLSGLRDVREPAVAPAQVATRALNCPHCAAPLQIHSPATESIGCESCGSIIGVDDENLSLLSRAAQALREVPWLPLGSAGRLRDSDWRVIGFMRRSSISAGPTYSWSEYLLYDGQQALAWLIEYQGHWNLARGLSNPPSVTRGEAKFTHAGRQYRLFNHGEAEVIHVVGEFHWRVAVGERCVVDDFICPPLMLSREVNERESIWSQAEYLEPDEVCTAFGITTPLPVRRDVYANQPNPLVETHRQICRLFWKLALAATVVQLAFIFLIASEPVLRQRVVLAAENDEATLTSQEFVLKSRARALLVRHQTSVVNNWLSVNTTLVEKNTGEAHLGQQEISHYKGVEDGESWSEGSPADELVFRAVPPGTYHLVIEYELGSDSSESVVDTIEVIRNPTGWSNYVLLLIFLAVFPLLSRWRRNSFEARRWHESDVGDEASGDGDED</sequence>
<keyword evidence="4" id="KW-1185">Reference proteome</keyword>
<feature type="transmembrane region" description="Helical" evidence="1">
    <location>
        <begin position="594"/>
        <end position="613"/>
    </location>
</feature>
<dbReference type="InterPro" id="IPR025235">
    <property type="entry name" value="DUF4178"/>
</dbReference>
<proteinExistence type="predicted"/>
<dbReference type="Pfam" id="PF13785">
    <property type="entry name" value="DUF4178"/>
    <property type="match status" value="2"/>
</dbReference>
<dbReference type="PATRIC" id="fig|1454001.3.peg.1120"/>
<keyword evidence="1" id="KW-1133">Transmembrane helix</keyword>
<feature type="domain" description="DUF4178" evidence="2">
    <location>
        <begin position="56"/>
        <end position="192"/>
    </location>
</feature>
<comment type="caution">
    <text evidence="3">The sequence shown here is derived from an EMBL/GenBank/DDBJ whole genome shotgun (WGS) entry which is preliminary data.</text>
</comment>
<keyword evidence="1" id="KW-0472">Membrane</keyword>
<evidence type="ECO:0000313" key="4">
    <source>
        <dbReference type="Proteomes" id="UP000020218"/>
    </source>
</evidence>
<organism evidence="3 4">
    <name type="scientific">Candidatus Accumulibacter adjunctus</name>
    <dbReference type="NCBI Taxonomy" id="1454001"/>
    <lineage>
        <taxon>Bacteria</taxon>
        <taxon>Pseudomonadati</taxon>
        <taxon>Pseudomonadota</taxon>
        <taxon>Betaproteobacteria</taxon>
        <taxon>Candidatus Accumulibacter</taxon>
    </lineage>
</organism>
<evidence type="ECO:0000256" key="1">
    <source>
        <dbReference type="SAM" id="Phobius"/>
    </source>
</evidence>
<evidence type="ECO:0000259" key="2">
    <source>
        <dbReference type="Pfam" id="PF13785"/>
    </source>
</evidence>
<accession>A0A011NUP7</accession>
<feature type="domain" description="DUF4178" evidence="2">
    <location>
        <begin position="273"/>
        <end position="409"/>
    </location>
</feature>
<name>A0A011NUP7_9PROT</name>
<protein>
    <recommendedName>
        <fullName evidence="2">DUF4178 domain-containing protein</fullName>
    </recommendedName>
</protein>
<dbReference type="EMBL" id="JFAX01000005">
    <property type="protein sequence ID" value="EXI68320.1"/>
    <property type="molecule type" value="Genomic_DNA"/>
</dbReference>
<keyword evidence="1" id="KW-0812">Transmembrane</keyword>
<evidence type="ECO:0000313" key="3">
    <source>
        <dbReference type="EMBL" id="EXI68320.1"/>
    </source>
</evidence>